<dbReference type="GO" id="GO:0003729">
    <property type="term" value="F:mRNA binding"/>
    <property type="evidence" value="ECO:0007669"/>
    <property type="project" value="TreeGrafter"/>
</dbReference>
<dbReference type="Pfam" id="PF22591">
    <property type="entry name" value="eIF3a_PCI_TPR-like"/>
    <property type="match status" value="1"/>
</dbReference>
<dbReference type="PANTHER" id="PTHR14005">
    <property type="entry name" value="EUKARYOTIC TRANSLATION INITIATION FACTOR 3, THETA SUBUNIT"/>
    <property type="match status" value="1"/>
</dbReference>
<keyword evidence="9" id="KW-1185">Reference proteome</keyword>
<protein>
    <recommendedName>
        <fullName evidence="7">PCI domain-containing protein</fullName>
    </recommendedName>
</protein>
<evidence type="ECO:0000256" key="3">
    <source>
        <dbReference type="ARBA" id="ARBA00022884"/>
    </source>
</evidence>
<feature type="compositionally biased region" description="Polar residues" evidence="6">
    <location>
        <begin position="780"/>
        <end position="796"/>
    </location>
</feature>
<dbReference type="FunCoup" id="A0A0V0R7X0">
    <property type="interactions" value="336"/>
</dbReference>
<dbReference type="GO" id="GO:0003743">
    <property type="term" value="F:translation initiation factor activity"/>
    <property type="evidence" value="ECO:0007669"/>
    <property type="project" value="UniProtKB-KW"/>
</dbReference>
<dbReference type="OrthoDB" id="1938156at2759"/>
<dbReference type="GO" id="GO:0071541">
    <property type="term" value="C:eukaryotic translation initiation factor 3 complex, eIF3m"/>
    <property type="evidence" value="ECO:0007669"/>
    <property type="project" value="TreeGrafter"/>
</dbReference>
<feature type="domain" description="PCI" evidence="7">
    <location>
        <begin position="289"/>
        <end position="484"/>
    </location>
</feature>
<evidence type="ECO:0000256" key="5">
    <source>
        <dbReference type="SAM" id="Coils"/>
    </source>
</evidence>
<evidence type="ECO:0000313" key="8">
    <source>
        <dbReference type="EMBL" id="KRX10582.1"/>
    </source>
</evidence>
<sequence>MSNYYEQQHEQALKLFQDGYNTDKNIAWNQLYQKLLQPKRWSVTLETMMKLFIQASVELEKYSDIKNVLRMYKMITQTEFTDSLNLILSYYKSNIENKFKESIKDVHVPKDLGDVDLQESPEELIILNYNPEEKIKRDQIKALIKMRIECYKSIIETIKTNSKCLELFQKTVDAALQFLEKYNRSSELTKLVSLITALYPSIKKTEGLRKKVPTYINLADRETQTIQLEVRFKVYDLCKKLGQGQNQLKLMEDIKNLIKERFQKKDEKKRFLSMYYEALSEIFRNSHYYNFHAIFFFKHFEYFIKYSAQEEKVNQQKADQVTLAVLSIPFNAIDLRLSTEKFQKVKEFILDPYKYIPSQAELIQQLKSQNIIDLCSPEVQELYNLIAGNINIFSISQNFVKISQSLTQYKEDYLDLLQQNVVFKVLKQLSQIYSTIKIERVQEIIGFYDEGRIISLMLEAGNIAHINCNIDFTKNIILFGRTNKVESASGTLCLFAEKCKKMCLDFAEDAPVSKKLKNECKEYLENSDVVLQNRASRIKNIKALIKRAQDQEYKKEYLQQQELERLEREKIAREIKRQKLLEDQRKAQITDHLRQINTKIEEIKKIKGKFETKIGGVKIEDMTDQEKLECDIESFNELKESVQEMLKNDVEDRAKKMFQKFDYISRELRQFEQKSVTEIQENQGELDQAVKISQEKFNKDKELKQEIIKTKQFKEKFFQKVIEMREKKFQDNLQKYKEYCESFRPDIQQKALEKLNDWKIQQEIEEEEKRKKQEEEKEFNLQNQEKQQDIQISRNRNAVPDVIQPQDSDEEEKKENKNVFKRGTGAGVQATVSEDRQSNFQKSDKDMGFKRGEIKREEPKKEENAGWGKGKNIVSDKKEEPKKMFGKQQEKADDGFTMVRKKVDTKKTESKPESKFFKGKGAFSQQESEKSSQQQSKPSGGAFTKGKGRNFN</sequence>
<feature type="compositionally biased region" description="Basic and acidic residues" evidence="6">
    <location>
        <begin position="901"/>
        <end position="916"/>
    </location>
</feature>
<gene>
    <name evidence="8" type="ORF">PPERSA_05402</name>
</gene>
<reference evidence="8 9" key="1">
    <citation type="journal article" date="2015" name="Sci. Rep.">
        <title>Genome of the facultative scuticociliatosis pathogen Pseudocohnilembus persalinus provides insight into its virulence through horizontal gene transfer.</title>
        <authorList>
            <person name="Xiong J."/>
            <person name="Wang G."/>
            <person name="Cheng J."/>
            <person name="Tian M."/>
            <person name="Pan X."/>
            <person name="Warren A."/>
            <person name="Jiang C."/>
            <person name="Yuan D."/>
            <person name="Miao W."/>
        </authorList>
    </citation>
    <scope>NUCLEOTIDE SEQUENCE [LARGE SCALE GENOMIC DNA]</scope>
    <source>
        <strain evidence="8">36N120E</strain>
    </source>
</reference>
<dbReference type="PROSITE" id="PS50250">
    <property type="entry name" value="PCI"/>
    <property type="match status" value="1"/>
</dbReference>
<name>A0A0V0R7X0_PSEPJ</name>
<dbReference type="InterPro" id="IPR054711">
    <property type="entry name" value="eIF3a_PCI_TPR-like"/>
</dbReference>
<keyword evidence="4" id="KW-0648">Protein biosynthesis</keyword>
<dbReference type="GO" id="GO:0043614">
    <property type="term" value="C:multi-eIF complex"/>
    <property type="evidence" value="ECO:0007669"/>
    <property type="project" value="TreeGrafter"/>
</dbReference>
<evidence type="ECO:0000256" key="1">
    <source>
        <dbReference type="ARBA" id="ARBA00022490"/>
    </source>
</evidence>
<evidence type="ECO:0000259" key="7">
    <source>
        <dbReference type="PROSITE" id="PS50250"/>
    </source>
</evidence>
<accession>A0A0V0R7X0</accession>
<dbReference type="OMA" id="EHITNKR"/>
<feature type="compositionally biased region" description="Basic and acidic residues" evidence="6">
    <location>
        <begin position="874"/>
        <end position="894"/>
    </location>
</feature>
<comment type="caution">
    <text evidence="8">The sequence shown here is derived from an EMBL/GenBank/DDBJ whole genome shotgun (WGS) entry which is preliminary data.</text>
</comment>
<feature type="region of interest" description="Disordered" evidence="6">
    <location>
        <begin position="766"/>
        <end position="952"/>
    </location>
</feature>
<dbReference type="GO" id="GO:0071540">
    <property type="term" value="C:eukaryotic translation initiation factor 3 complex, eIF3e"/>
    <property type="evidence" value="ECO:0007669"/>
    <property type="project" value="TreeGrafter"/>
</dbReference>
<keyword evidence="3" id="KW-0694">RNA-binding</keyword>
<feature type="compositionally biased region" description="Basic and acidic residues" evidence="6">
    <location>
        <begin position="766"/>
        <end position="779"/>
    </location>
</feature>
<dbReference type="EMBL" id="LDAU01000025">
    <property type="protein sequence ID" value="KRX10582.1"/>
    <property type="molecule type" value="Genomic_DNA"/>
</dbReference>
<evidence type="ECO:0000256" key="2">
    <source>
        <dbReference type="ARBA" id="ARBA00022540"/>
    </source>
</evidence>
<keyword evidence="2" id="KW-0396">Initiation factor</keyword>
<dbReference type="InterPro" id="IPR000717">
    <property type="entry name" value="PCI_dom"/>
</dbReference>
<dbReference type="GO" id="GO:0001732">
    <property type="term" value="P:formation of cytoplasmic translation initiation complex"/>
    <property type="evidence" value="ECO:0007669"/>
    <property type="project" value="TreeGrafter"/>
</dbReference>
<dbReference type="InterPro" id="IPR027512">
    <property type="entry name" value="EIF3A"/>
</dbReference>
<dbReference type="AlphaFoldDB" id="A0A0V0R7X0"/>
<dbReference type="Proteomes" id="UP000054937">
    <property type="component" value="Unassembled WGS sequence"/>
</dbReference>
<keyword evidence="5" id="KW-0175">Coiled coil</keyword>
<proteinExistence type="predicted"/>
<feature type="coiled-coil region" evidence="5">
    <location>
        <begin position="531"/>
        <end position="583"/>
    </location>
</feature>
<feature type="compositionally biased region" description="Basic and acidic residues" evidence="6">
    <location>
        <begin position="833"/>
        <end position="864"/>
    </location>
</feature>
<keyword evidence="1" id="KW-0963">Cytoplasm</keyword>
<evidence type="ECO:0000313" key="9">
    <source>
        <dbReference type="Proteomes" id="UP000054937"/>
    </source>
</evidence>
<dbReference type="GO" id="GO:0002188">
    <property type="term" value="P:translation reinitiation"/>
    <property type="evidence" value="ECO:0007669"/>
    <property type="project" value="TreeGrafter"/>
</dbReference>
<dbReference type="Gene3D" id="1.25.40.860">
    <property type="match status" value="2"/>
</dbReference>
<evidence type="ECO:0000256" key="6">
    <source>
        <dbReference type="SAM" id="MobiDB-lite"/>
    </source>
</evidence>
<evidence type="ECO:0000256" key="4">
    <source>
        <dbReference type="ARBA" id="ARBA00022917"/>
    </source>
</evidence>
<dbReference type="PANTHER" id="PTHR14005:SF0">
    <property type="entry name" value="EUKARYOTIC TRANSLATION INITIATION FACTOR 3 SUBUNIT A"/>
    <property type="match status" value="1"/>
</dbReference>
<dbReference type="InParanoid" id="A0A0V0R7X0"/>
<organism evidence="8 9">
    <name type="scientific">Pseudocohnilembus persalinus</name>
    <name type="common">Ciliate</name>
    <dbReference type="NCBI Taxonomy" id="266149"/>
    <lineage>
        <taxon>Eukaryota</taxon>
        <taxon>Sar</taxon>
        <taxon>Alveolata</taxon>
        <taxon>Ciliophora</taxon>
        <taxon>Intramacronucleata</taxon>
        <taxon>Oligohymenophorea</taxon>
        <taxon>Scuticociliatia</taxon>
        <taxon>Philasterida</taxon>
        <taxon>Pseudocohnilembidae</taxon>
        <taxon>Pseudocohnilembus</taxon>
    </lineage>
</organism>